<dbReference type="AlphaFoldDB" id="A0A437QK63"/>
<dbReference type="Gene3D" id="3.30.2270.10">
    <property type="entry name" value="Folate-binding superfamily"/>
    <property type="match status" value="1"/>
</dbReference>
<sequence>MLQITCPWCGEREGIEFHCHGEAHIARPENSAEMSDAEWGDYVFFRKNPKGVHYERWTHDAGCRRWFNAIRHTVSDEFIAVYKPGEAIPELPEKYRDPASNRTGAPQSKETK</sequence>
<proteinExistence type="predicted"/>
<evidence type="ECO:0000313" key="2">
    <source>
        <dbReference type="EMBL" id="RVU34898.1"/>
    </source>
</evidence>
<dbReference type="NCBIfam" id="TIGR01374">
    <property type="entry name" value="soxD"/>
    <property type="match status" value="1"/>
</dbReference>
<dbReference type="InterPro" id="IPR006279">
    <property type="entry name" value="SoxD"/>
</dbReference>
<dbReference type="RefSeq" id="WP_127767159.1">
    <property type="nucleotide sequence ID" value="NZ_SADE01000003.1"/>
</dbReference>
<dbReference type="OrthoDB" id="7159274at2"/>
<organism evidence="2 3">
    <name type="scientific">Hwanghaeella grinnelliae</name>
    <dbReference type="NCBI Taxonomy" id="2500179"/>
    <lineage>
        <taxon>Bacteria</taxon>
        <taxon>Pseudomonadati</taxon>
        <taxon>Pseudomonadota</taxon>
        <taxon>Alphaproteobacteria</taxon>
        <taxon>Rhodospirillales</taxon>
        <taxon>Rhodospirillaceae</taxon>
        <taxon>Hwanghaeella</taxon>
    </lineage>
</organism>
<dbReference type="EMBL" id="SADE01000003">
    <property type="protein sequence ID" value="RVU34898.1"/>
    <property type="molecule type" value="Genomic_DNA"/>
</dbReference>
<dbReference type="Proteomes" id="UP000287447">
    <property type="component" value="Unassembled WGS sequence"/>
</dbReference>
<dbReference type="Pfam" id="PF04267">
    <property type="entry name" value="SoxD"/>
    <property type="match status" value="1"/>
</dbReference>
<dbReference type="InterPro" id="IPR038561">
    <property type="entry name" value="SoxD_sf"/>
</dbReference>
<name>A0A437QK63_9PROT</name>
<accession>A0A437QK63</accession>
<feature type="compositionally biased region" description="Polar residues" evidence="1">
    <location>
        <begin position="100"/>
        <end position="112"/>
    </location>
</feature>
<evidence type="ECO:0000313" key="3">
    <source>
        <dbReference type="Proteomes" id="UP000287447"/>
    </source>
</evidence>
<feature type="region of interest" description="Disordered" evidence="1">
    <location>
        <begin position="91"/>
        <end position="112"/>
    </location>
</feature>
<dbReference type="GO" id="GO:0046653">
    <property type="term" value="P:tetrahydrofolate metabolic process"/>
    <property type="evidence" value="ECO:0007669"/>
    <property type="project" value="InterPro"/>
</dbReference>
<reference evidence="3" key="1">
    <citation type="submission" date="2019-01" db="EMBL/GenBank/DDBJ databases">
        <title>Gri0909 isolated from a small marine red alga.</title>
        <authorList>
            <person name="Kim J."/>
            <person name="Jeong S.E."/>
            <person name="Jeon C.O."/>
        </authorList>
    </citation>
    <scope>NUCLEOTIDE SEQUENCE [LARGE SCALE GENOMIC DNA]</scope>
    <source>
        <strain evidence="3">Gri0909</strain>
    </source>
</reference>
<gene>
    <name evidence="2" type="ORF">EOI86_18860</name>
</gene>
<evidence type="ECO:0000256" key="1">
    <source>
        <dbReference type="SAM" id="MobiDB-lite"/>
    </source>
</evidence>
<dbReference type="GO" id="GO:0008115">
    <property type="term" value="F:sarcosine oxidase activity"/>
    <property type="evidence" value="ECO:0007669"/>
    <property type="project" value="InterPro"/>
</dbReference>
<comment type="caution">
    <text evidence="2">The sequence shown here is derived from an EMBL/GenBank/DDBJ whole genome shotgun (WGS) entry which is preliminary data.</text>
</comment>
<keyword evidence="3" id="KW-1185">Reference proteome</keyword>
<protein>
    <submittedName>
        <fullName evidence="2">Sarcosine oxidase subunit delta family protein</fullName>
    </submittedName>
</protein>